<evidence type="ECO:0000259" key="1">
    <source>
        <dbReference type="PROSITE" id="PS51186"/>
    </source>
</evidence>
<accession>A0AA94EJI2</accession>
<gene>
    <name evidence="2" type="ORF">A9HBioS_4893</name>
</gene>
<dbReference type="GO" id="GO:0016747">
    <property type="term" value="F:acyltransferase activity, transferring groups other than amino-acyl groups"/>
    <property type="evidence" value="ECO:0007669"/>
    <property type="project" value="InterPro"/>
</dbReference>
<organism evidence="2 3">
    <name type="scientific">Pseudomonas koreensis</name>
    <dbReference type="NCBI Taxonomy" id="198620"/>
    <lineage>
        <taxon>Bacteria</taxon>
        <taxon>Pseudomonadati</taxon>
        <taxon>Pseudomonadota</taxon>
        <taxon>Gammaproteobacteria</taxon>
        <taxon>Pseudomonadales</taxon>
        <taxon>Pseudomonadaceae</taxon>
        <taxon>Pseudomonas</taxon>
    </lineage>
</organism>
<protein>
    <submittedName>
        <fullName evidence="2">Acetyltransferase</fullName>
    </submittedName>
</protein>
<dbReference type="InterPro" id="IPR000182">
    <property type="entry name" value="GNAT_dom"/>
</dbReference>
<dbReference type="Pfam" id="PF13302">
    <property type="entry name" value="Acetyltransf_3"/>
    <property type="match status" value="1"/>
</dbReference>
<dbReference type="Gene3D" id="3.40.630.30">
    <property type="match status" value="1"/>
</dbReference>
<dbReference type="InterPro" id="IPR016181">
    <property type="entry name" value="Acyl_CoA_acyltransferase"/>
</dbReference>
<dbReference type="PROSITE" id="PS51186">
    <property type="entry name" value="GNAT"/>
    <property type="match status" value="1"/>
</dbReference>
<dbReference type="AlphaFoldDB" id="A0AA94EJI2"/>
<comment type="caution">
    <text evidence="2">The sequence shown here is derived from an EMBL/GenBank/DDBJ whole genome shotgun (WGS) entry which is preliminary data.</text>
</comment>
<dbReference type="Proteomes" id="UP000288002">
    <property type="component" value="Unassembled WGS sequence"/>
</dbReference>
<feature type="domain" description="N-acetyltransferase" evidence="1">
    <location>
        <begin position="15"/>
        <end position="167"/>
    </location>
</feature>
<dbReference type="RefSeq" id="WP_254432822.1">
    <property type="nucleotide sequence ID" value="NZ_MKWS01000020.1"/>
</dbReference>
<dbReference type="PANTHER" id="PTHR43610">
    <property type="entry name" value="BLL6696 PROTEIN"/>
    <property type="match status" value="1"/>
</dbReference>
<dbReference type="EMBL" id="MKWS01000020">
    <property type="protein sequence ID" value="RVD75322.1"/>
    <property type="molecule type" value="Genomic_DNA"/>
</dbReference>
<dbReference type="PANTHER" id="PTHR43610:SF1">
    <property type="entry name" value="N-ACETYLTRANSFERASE DOMAIN-CONTAINING PROTEIN"/>
    <property type="match status" value="1"/>
</dbReference>
<evidence type="ECO:0000313" key="2">
    <source>
        <dbReference type="EMBL" id="RVD75322.1"/>
    </source>
</evidence>
<name>A0AA94EJI2_9PSED</name>
<evidence type="ECO:0000313" key="3">
    <source>
        <dbReference type="Proteomes" id="UP000288002"/>
    </source>
</evidence>
<sequence>MSHFDWQPVLCASTLRLRPLADSDFEGLYLAASDPFIWVDHPASDRHERQVFAAYFAARLATGQALAVIDIESGQIVGTSSFYIPPDLPESIAIGYTFLIRAKWGGEANRELKRLMVGHAFEAYDTVYLHIAPSNIRSQKAALKIGAVHLYDAELRLSATPALCKCYGLTRAQWALSHRNNLKQGA</sequence>
<reference evidence="2 3" key="1">
    <citation type="submission" date="2016-10" db="EMBL/GenBank/DDBJ databases">
        <title>Search of new enzymes for the oxidation of sulfur compounds.</title>
        <authorList>
            <person name="Novo A."/>
            <person name="Moreira I.S."/>
            <person name="Castro P.M."/>
        </authorList>
    </citation>
    <scope>NUCLEOTIDE SEQUENCE [LARGE SCALE GENOMIC DNA]</scope>
    <source>
        <strain evidence="2 3">A9</strain>
    </source>
</reference>
<proteinExistence type="predicted"/>
<dbReference type="SUPFAM" id="SSF55729">
    <property type="entry name" value="Acyl-CoA N-acyltransferases (Nat)"/>
    <property type="match status" value="1"/>
</dbReference>